<dbReference type="InterPro" id="IPR036390">
    <property type="entry name" value="WH_DNA-bd_sf"/>
</dbReference>
<feature type="domain" description="HTH iclR-type" evidence="4">
    <location>
        <begin position="32"/>
        <end position="93"/>
    </location>
</feature>
<name>A0ABU5LTL8_9SPHN</name>
<comment type="caution">
    <text evidence="6">The sequence shown here is derived from an EMBL/GenBank/DDBJ whole genome shotgun (WGS) entry which is preliminary data.</text>
</comment>
<dbReference type="Gene3D" id="3.30.450.40">
    <property type="match status" value="2"/>
</dbReference>
<dbReference type="Proteomes" id="UP001292182">
    <property type="component" value="Unassembled WGS sequence"/>
</dbReference>
<dbReference type="SMART" id="SM00346">
    <property type="entry name" value="HTH_ICLR"/>
    <property type="match status" value="1"/>
</dbReference>
<evidence type="ECO:0000313" key="6">
    <source>
        <dbReference type="EMBL" id="MDZ7283252.1"/>
    </source>
</evidence>
<evidence type="ECO:0000256" key="2">
    <source>
        <dbReference type="ARBA" id="ARBA00023125"/>
    </source>
</evidence>
<organism evidence="6 7">
    <name type="scientific">Sphingomonas sanguinis</name>
    <dbReference type="NCBI Taxonomy" id="33051"/>
    <lineage>
        <taxon>Bacteria</taxon>
        <taxon>Pseudomonadati</taxon>
        <taxon>Pseudomonadota</taxon>
        <taxon>Alphaproteobacteria</taxon>
        <taxon>Sphingomonadales</taxon>
        <taxon>Sphingomonadaceae</taxon>
        <taxon>Sphingomonas</taxon>
    </lineage>
</organism>
<dbReference type="PANTHER" id="PTHR30136">
    <property type="entry name" value="HELIX-TURN-HELIX TRANSCRIPTIONAL REGULATOR, ICLR FAMILY"/>
    <property type="match status" value="1"/>
</dbReference>
<dbReference type="PROSITE" id="PS51077">
    <property type="entry name" value="HTH_ICLR"/>
    <property type="match status" value="1"/>
</dbReference>
<dbReference type="InterPro" id="IPR014757">
    <property type="entry name" value="Tscrpt_reg_IclR_C"/>
</dbReference>
<reference evidence="7" key="1">
    <citation type="submission" date="2023-07" db="EMBL/GenBank/DDBJ databases">
        <title>Whole genome sequence analysis of rice epiphytic Sphingomonas sanguinis OsEp_Plm_15B2.</title>
        <authorList>
            <person name="Sahu K.P."/>
            <person name="Asharani P."/>
            <person name="Reddy B."/>
            <person name="Kumar A."/>
        </authorList>
    </citation>
    <scope>NUCLEOTIDE SEQUENCE [LARGE SCALE GENOMIC DNA]</scope>
    <source>
        <strain evidence="7">OsEp_Plm_15B2</strain>
    </source>
</reference>
<dbReference type="Pfam" id="PF09339">
    <property type="entry name" value="HTH_IclR"/>
    <property type="match status" value="1"/>
</dbReference>
<proteinExistence type="predicted"/>
<dbReference type="SUPFAM" id="SSF46785">
    <property type="entry name" value="Winged helix' DNA-binding domain"/>
    <property type="match status" value="1"/>
</dbReference>
<protein>
    <submittedName>
        <fullName evidence="6">Helix-turn-helix domain-containing protein</fullName>
    </submittedName>
</protein>
<dbReference type="InterPro" id="IPR050707">
    <property type="entry name" value="HTH_MetabolicPath_Reg"/>
</dbReference>
<dbReference type="PANTHER" id="PTHR30136:SF39">
    <property type="entry name" value="TRANSCRIPTIONAL REGULATORY PROTEIN"/>
    <property type="match status" value="1"/>
</dbReference>
<dbReference type="InterPro" id="IPR029016">
    <property type="entry name" value="GAF-like_dom_sf"/>
</dbReference>
<evidence type="ECO:0000256" key="1">
    <source>
        <dbReference type="ARBA" id="ARBA00023015"/>
    </source>
</evidence>
<gene>
    <name evidence="6" type="ORF">N4G62_14590</name>
</gene>
<evidence type="ECO:0000259" key="4">
    <source>
        <dbReference type="PROSITE" id="PS51077"/>
    </source>
</evidence>
<keyword evidence="3" id="KW-0804">Transcription</keyword>
<feature type="domain" description="IclR-ED" evidence="5">
    <location>
        <begin position="94"/>
        <end position="250"/>
    </location>
</feature>
<dbReference type="Gene3D" id="1.10.10.10">
    <property type="entry name" value="Winged helix-like DNA-binding domain superfamily/Winged helix DNA-binding domain"/>
    <property type="match status" value="1"/>
</dbReference>
<dbReference type="InterPro" id="IPR005471">
    <property type="entry name" value="Tscrpt_reg_IclR_N"/>
</dbReference>
<evidence type="ECO:0000313" key="7">
    <source>
        <dbReference type="Proteomes" id="UP001292182"/>
    </source>
</evidence>
<dbReference type="RefSeq" id="WP_257575466.1">
    <property type="nucleotide sequence ID" value="NZ_CP079203.1"/>
</dbReference>
<sequence length="264" mass="28803">MTRASFRRYTTPEIRQDMMATVMKDRPASEGVAALERGLTLLTAFRQGDGALGLVELSERTGLVKSTIMRLAVSLERYGLLVRMPDGQYQLGSEVVRLNTIYQEGNDLERHIMPVLAKLAASTGETATFYVRHGEVRLCLFRVNSPSSLRLDVQPGTQRPMDASASAQLLRLFEQWPEHRPALPPIPLYTVGVTTPHVASMSVPIIGHGDRLVGALSLAGPDARLSKQHAIELALPLLKAGLDLCRALGGQADDVYRVPIALAT</sequence>
<keyword evidence="1" id="KW-0805">Transcription regulation</keyword>
<accession>A0ABU5LTL8</accession>
<dbReference type="PROSITE" id="PS51078">
    <property type="entry name" value="ICLR_ED"/>
    <property type="match status" value="1"/>
</dbReference>
<dbReference type="InterPro" id="IPR036388">
    <property type="entry name" value="WH-like_DNA-bd_sf"/>
</dbReference>
<keyword evidence="7" id="KW-1185">Reference proteome</keyword>
<keyword evidence="2" id="KW-0238">DNA-binding</keyword>
<dbReference type="SUPFAM" id="SSF55781">
    <property type="entry name" value="GAF domain-like"/>
    <property type="match status" value="1"/>
</dbReference>
<dbReference type="EMBL" id="JAOBTW010000017">
    <property type="protein sequence ID" value="MDZ7283252.1"/>
    <property type="molecule type" value="Genomic_DNA"/>
</dbReference>
<evidence type="ECO:0000256" key="3">
    <source>
        <dbReference type="ARBA" id="ARBA00023163"/>
    </source>
</evidence>
<evidence type="ECO:0000259" key="5">
    <source>
        <dbReference type="PROSITE" id="PS51078"/>
    </source>
</evidence>